<sequence length="578" mass="64430">MAPRIQTLPLEVVHLIAAGEVIDSLAAVVRELVENALDAGATRIAIALWPEQWRVRVADNGAGMDLADLKQAATPHSTSKIQVSEDLWKITSLGFRGEALHSLAQLAELEVLSRLHSNQAGWQVSYNTQGEPARVEPVAIAPGTVVTASNLFGIWPARREGLPSPAQQLRSIQLTIHQIALCHPHVTWQVEQSDRSWFSIWSGEDAKPVLAQILRSSHLSDLHALAIASPRTATTPGIPNPDTSNPEKLQLVLGLPDRCHRRRPDWVRVAINGRIVKAPELEQTILAAFRRTLPRDRYPVCFAHLQVPPNHIDWNRHPAKAEVYLHHLSDWQEAVTQAIAQALHFSPAQLTESYHSQRVGQLLKVAEADGVYQVSRTIPVETETTVTTDDSTNPTVTNLLELRAVAQVSNTYIVAEHPAGMWLVEQHIAHERILYEQLCDRWHLVPLEPPVILNNLSAPQREQLQRLGLEVEPFGEQLWAVRTAPNLLAQREDCAAALWELSLGGDLESALVATACRSAIRNGTPLTLPEMQTLLDQWQQTHRPHTCPHGRPIYLSLEETALSRFFRRHWVIGKSHGI</sequence>
<dbReference type="CDD" id="cd00782">
    <property type="entry name" value="MutL_Trans"/>
    <property type="match status" value="1"/>
</dbReference>
<evidence type="ECO:0000259" key="5">
    <source>
        <dbReference type="SMART" id="SM00853"/>
    </source>
</evidence>
<name>A0ABV0JB61_9CYAN</name>
<dbReference type="HAMAP" id="MF_00149">
    <property type="entry name" value="DNA_mis_repair"/>
    <property type="match status" value="1"/>
</dbReference>
<keyword evidence="3 4" id="KW-0234">DNA repair</keyword>
<feature type="domain" description="DNA mismatch repair protein S5" evidence="6">
    <location>
        <begin position="210"/>
        <end position="344"/>
    </location>
</feature>
<evidence type="ECO:0000256" key="4">
    <source>
        <dbReference type="HAMAP-Rule" id="MF_00149"/>
    </source>
</evidence>
<accession>A0ABV0JB61</accession>
<comment type="caution">
    <text evidence="7">The sequence shown here is derived from an EMBL/GenBank/DDBJ whole genome shotgun (WGS) entry which is preliminary data.</text>
</comment>
<dbReference type="InterPro" id="IPR013507">
    <property type="entry name" value="DNA_mismatch_S5_2-like"/>
</dbReference>
<evidence type="ECO:0000259" key="6">
    <source>
        <dbReference type="SMART" id="SM01340"/>
    </source>
</evidence>
<dbReference type="Pfam" id="PF01119">
    <property type="entry name" value="DNA_mis_repair"/>
    <property type="match status" value="1"/>
</dbReference>
<dbReference type="InterPro" id="IPR014790">
    <property type="entry name" value="MutL_C"/>
</dbReference>
<dbReference type="Proteomes" id="UP001464891">
    <property type="component" value="Unassembled WGS sequence"/>
</dbReference>
<dbReference type="SUPFAM" id="SSF54211">
    <property type="entry name" value="Ribosomal protein S5 domain 2-like"/>
    <property type="match status" value="1"/>
</dbReference>
<keyword evidence="8" id="KW-1185">Reference proteome</keyword>
<dbReference type="Gene3D" id="3.30.230.10">
    <property type="match status" value="1"/>
</dbReference>
<dbReference type="SMART" id="SM00853">
    <property type="entry name" value="MutL_C"/>
    <property type="match status" value="1"/>
</dbReference>
<dbReference type="InterPro" id="IPR042121">
    <property type="entry name" value="MutL_C_regsub"/>
</dbReference>
<dbReference type="NCBIfam" id="TIGR00585">
    <property type="entry name" value="mutl"/>
    <property type="match status" value="1"/>
</dbReference>
<feature type="domain" description="MutL C-terminal dimerisation" evidence="5">
    <location>
        <begin position="404"/>
        <end position="526"/>
    </location>
</feature>
<dbReference type="InterPro" id="IPR037198">
    <property type="entry name" value="MutL_C_sf"/>
</dbReference>
<comment type="similarity">
    <text evidence="1 4">Belongs to the DNA mismatch repair MutL/HexB family.</text>
</comment>
<comment type="function">
    <text evidence="4">This protein is involved in the repair of mismatches in DNA. It is required for dam-dependent methyl-directed DNA mismatch repair. May act as a 'molecular matchmaker', a protein that promotes the formation of a stable complex between two or more DNA-binding proteins in an ATP-dependent manner without itself being part of a final effector complex.</text>
</comment>
<dbReference type="PROSITE" id="PS00058">
    <property type="entry name" value="DNA_MISMATCH_REPAIR_1"/>
    <property type="match status" value="1"/>
</dbReference>
<dbReference type="SUPFAM" id="SSF55874">
    <property type="entry name" value="ATPase domain of HSP90 chaperone/DNA topoisomerase II/histidine kinase"/>
    <property type="match status" value="1"/>
</dbReference>
<reference evidence="7 8" key="1">
    <citation type="submission" date="2022-04" db="EMBL/GenBank/DDBJ databases">
        <title>Positive selection, recombination, and allopatry shape intraspecific diversity of widespread and dominant cyanobacteria.</title>
        <authorList>
            <person name="Wei J."/>
            <person name="Shu W."/>
            <person name="Hu C."/>
        </authorList>
    </citation>
    <scope>NUCLEOTIDE SEQUENCE [LARGE SCALE GENOMIC DNA]</scope>
    <source>
        <strain evidence="7 8">GB2-A4</strain>
    </source>
</reference>
<dbReference type="RefSeq" id="WP_190432075.1">
    <property type="nucleotide sequence ID" value="NZ_JAMPKM010000012.1"/>
</dbReference>
<evidence type="ECO:0000256" key="1">
    <source>
        <dbReference type="ARBA" id="ARBA00006082"/>
    </source>
</evidence>
<dbReference type="Pfam" id="PF08676">
    <property type="entry name" value="MutL_C"/>
    <property type="match status" value="1"/>
</dbReference>
<dbReference type="EMBL" id="JAMPKM010000012">
    <property type="protein sequence ID" value="MEP0819022.1"/>
    <property type="molecule type" value="Genomic_DNA"/>
</dbReference>
<dbReference type="PANTHER" id="PTHR10073">
    <property type="entry name" value="DNA MISMATCH REPAIR PROTEIN MLH, PMS, MUTL"/>
    <property type="match status" value="1"/>
</dbReference>
<keyword evidence="7" id="KW-0540">Nuclease</keyword>
<keyword evidence="7" id="KW-0255">Endonuclease</keyword>
<dbReference type="InterPro" id="IPR002099">
    <property type="entry name" value="MutL/Mlh/PMS"/>
</dbReference>
<evidence type="ECO:0000313" key="7">
    <source>
        <dbReference type="EMBL" id="MEP0819022.1"/>
    </source>
</evidence>
<dbReference type="InterPro" id="IPR014721">
    <property type="entry name" value="Ribsml_uS5_D2-typ_fold_subgr"/>
</dbReference>
<dbReference type="InterPro" id="IPR014762">
    <property type="entry name" value="DNA_mismatch_repair_CS"/>
</dbReference>
<dbReference type="InterPro" id="IPR042120">
    <property type="entry name" value="MutL_C_dimsub"/>
</dbReference>
<dbReference type="Gene3D" id="3.30.1540.20">
    <property type="entry name" value="MutL, C-terminal domain, dimerisation subdomain"/>
    <property type="match status" value="1"/>
</dbReference>
<evidence type="ECO:0000313" key="8">
    <source>
        <dbReference type="Proteomes" id="UP001464891"/>
    </source>
</evidence>
<dbReference type="GO" id="GO:0004519">
    <property type="term" value="F:endonuclease activity"/>
    <property type="evidence" value="ECO:0007669"/>
    <property type="project" value="UniProtKB-KW"/>
</dbReference>
<dbReference type="CDD" id="cd16926">
    <property type="entry name" value="HATPase_MutL-MLH-PMS-like"/>
    <property type="match status" value="1"/>
</dbReference>
<gene>
    <name evidence="4 7" type="primary">mutL</name>
    <name evidence="7" type="ORF">NC998_18140</name>
</gene>
<evidence type="ECO:0000256" key="3">
    <source>
        <dbReference type="ARBA" id="ARBA00023204"/>
    </source>
</evidence>
<dbReference type="SUPFAM" id="SSF118116">
    <property type="entry name" value="DNA mismatch repair protein MutL"/>
    <property type="match status" value="1"/>
</dbReference>
<protein>
    <recommendedName>
        <fullName evidence="4">DNA mismatch repair protein MutL</fullName>
    </recommendedName>
</protein>
<dbReference type="Gene3D" id="3.30.1370.100">
    <property type="entry name" value="MutL, C-terminal domain, regulatory subdomain"/>
    <property type="match status" value="1"/>
</dbReference>
<dbReference type="InterPro" id="IPR020667">
    <property type="entry name" value="DNA_mismatch_repair_MutL"/>
</dbReference>
<evidence type="ECO:0000256" key="2">
    <source>
        <dbReference type="ARBA" id="ARBA00022763"/>
    </source>
</evidence>
<dbReference type="Pfam" id="PF13589">
    <property type="entry name" value="HATPase_c_3"/>
    <property type="match status" value="1"/>
</dbReference>
<dbReference type="PANTHER" id="PTHR10073:SF12">
    <property type="entry name" value="DNA MISMATCH REPAIR PROTEIN MLH1"/>
    <property type="match status" value="1"/>
</dbReference>
<dbReference type="NCBIfam" id="NF000951">
    <property type="entry name" value="PRK00095.2-1"/>
    <property type="match status" value="1"/>
</dbReference>
<keyword evidence="2 4" id="KW-0227">DNA damage</keyword>
<dbReference type="InterPro" id="IPR038973">
    <property type="entry name" value="MutL/Mlh/Pms-like"/>
</dbReference>
<dbReference type="SMART" id="SM01340">
    <property type="entry name" value="DNA_mis_repair"/>
    <property type="match status" value="1"/>
</dbReference>
<dbReference type="InterPro" id="IPR020568">
    <property type="entry name" value="Ribosomal_Su5_D2-typ_SF"/>
</dbReference>
<organism evidence="7 8">
    <name type="scientific">Trichocoleus desertorum GB2-A4</name>
    <dbReference type="NCBI Taxonomy" id="2933944"/>
    <lineage>
        <taxon>Bacteria</taxon>
        <taxon>Bacillati</taxon>
        <taxon>Cyanobacteriota</taxon>
        <taxon>Cyanophyceae</taxon>
        <taxon>Leptolyngbyales</taxon>
        <taxon>Trichocoleusaceae</taxon>
        <taxon>Trichocoleus</taxon>
    </lineage>
</organism>
<proteinExistence type="inferred from homology"/>
<dbReference type="InterPro" id="IPR036890">
    <property type="entry name" value="HATPase_C_sf"/>
</dbReference>
<keyword evidence="7" id="KW-0378">Hydrolase</keyword>
<dbReference type="Gene3D" id="3.30.565.10">
    <property type="entry name" value="Histidine kinase-like ATPase, C-terminal domain"/>
    <property type="match status" value="1"/>
</dbReference>